<keyword evidence="3" id="KW-1003">Cell membrane</keyword>
<keyword evidence="2" id="KW-0813">Transport</keyword>
<keyword evidence="15" id="KW-1185">Reference proteome</keyword>
<dbReference type="GO" id="GO:0005524">
    <property type="term" value="F:ATP binding"/>
    <property type="evidence" value="ECO:0007669"/>
    <property type="project" value="UniProtKB-KW"/>
</dbReference>
<dbReference type="PANTHER" id="PTHR24221">
    <property type="entry name" value="ATP-BINDING CASSETTE SUB-FAMILY B"/>
    <property type="match status" value="1"/>
</dbReference>
<dbReference type="InterPro" id="IPR017871">
    <property type="entry name" value="ABC_transporter-like_CS"/>
</dbReference>
<dbReference type="Pfam" id="PF00005">
    <property type="entry name" value="ABC_tran"/>
    <property type="match status" value="1"/>
</dbReference>
<evidence type="ECO:0000256" key="11">
    <source>
        <dbReference type="SAM" id="Phobius"/>
    </source>
</evidence>
<protein>
    <submittedName>
        <fullName evidence="14">ATP-binding cassette subfamily B protein</fullName>
    </submittedName>
</protein>
<evidence type="ECO:0000256" key="10">
    <source>
        <dbReference type="ARBA" id="ARBA00023455"/>
    </source>
</evidence>
<feature type="transmembrane region" description="Helical" evidence="11">
    <location>
        <begin position="122"/>
        <end position="148"/>
    </location>
</feature>
<gene>
    <name evidence="14" type="ORF">HNR02_006739</name>
</gene>
<dbReference type="EMBL" id="JACCFK010000002">
    <property type="protein sequence ID" value="NYI93364.1"/>
    <property type="molecule type" value="Genomic_DNA"/>
</dbReference>
<dbReference type="InterPro" id="IPR003439">
    <property type="entry name" value="ABC_transporter-like_ATP-bd"/>
</dbReference>
<organism evidence="14 15">
    <name type="scientific">Amycolatopsis endophytica</name>
    <dbReference type="NCBI Taxonomy" id="860233"/>
    <lineage>
        <taxon>Bacteria</taxon>
        <taxon>Bacillati</taxon>
        <taxon>Actinomycetota</taxon>
        <taxon>Actinomycetes</taxon>
        <taxon>Pseudonocardiales</taxon>
        <taxon>Pseudonocardiaceae</taxon>
        <taxon>Amycolatopsis</taxon>
    </lineage>
</organism>
<evidence type="ECO:0000256" key="3">
    <source>
        <dbReference type="ARBA" id="ARBA00022475"/>
    </source>
</evidence>
<reference evidence="14 15" key="1">
    <citation type="submission" date="2020-07" db="EMBL/GenBank/DDBJ databases">
        <title>Sequencing the genomes of 1000 actinobacteria strains.</title>
        <authorList>
            <person name="Klenk H.-P."/>
        </authorList>
    </citation>
    <scope>NUCLEOTIDE SEQUENCE [LARGE SCALE GENOMIC DNA]</scope>
    <source>
        <strain evidence="14 15">DSM 104006</strain>
    </source>
</reference>
<evidence type="ECO:0000256" key="8">
    <source>
        <dbReference type="ARBA" id="ARBA00022989"/>
    </source>
</evidence>
<evidence type="ECO:0000259" key="12">
    <source>
        <dbReference type="PROSITE" id="PS50893"/>
    </source>
</evidence>
<keyword evidence="7 14" id="KW-0067">ATP-binding</keyword>
<evidence type="ECO:0000256" key="4">
    <source>
        <dbReference type="ARBA" id="ARBA00022519"/>
    </source>
</evidence>
<dbReference type="GO" id="GO:0034040">
    <property type="term" value="F:ATPase-coupled lipid transmembrane transporter activity"/>
    <property type="evidence" value="ECO:0007669"/>
    <property type="project" value="TreeGrafter"/>
</dbReference>
<evidence type="ECO:0000256" key="6">
    <source>
        <dbReference type="ARBA" id="ARBA00022741"/>
    </source>
</evidence>
<comment type="caution">
    <text evidence="14">The sequence shown here is derived from an EMBL/GenBank/DDBJ whole genome shotgun (WGS) entry which is preliminary data.</text>
</comment>
<evidence type="ECO:0000256" key="7">
    <source>
        <dbReference type="ARBA" id="ARBA00022840"/>
    </source>
</evidence>
<dbReference type="InterPro" id="IPR036640">
    <property type="entry name" value="ABC1_TM_sf"/>
</dbReference>
<dbReference type="InterPro" id="IPR003593">
    <property type="entry name" value="AAA+_ATPase"/>
</dbReference>
<dbReference type="RefSeq" id="WP_179777550.1">
    <property type="nucleotide sequence ID" value="NZ_JACCFK010000002.1"/>
</dbReference>
<dbReference type="PROSITE" id="PS00211">
    <property type="entry name" value="ABC_TRANSPORTER_1"/>
    <property type="match status" value="1"/>
</dbReference>
<dbReference type="Gene3D" id="1.20.1560.10">
    <property type="entry name" value="ABC transporter type 1, transmembrane domain"/>
    <property type="match status" value="1"/>
</dbReference>
<dbReference type="GO" id="GO:0005886">
    <property type="term" value="C:plasma membrane"/>
    <property type="evidence" value="ECO:0007669"/>
    <property type="project" value="UniProtKB-SubCell"/>
</dbReference>
<dbReference type="PANTHER" id="PTHR24221:SF654">
    <property type="entry name" value="ATP-BINDING CASSETTE SUB-FAMILY B MEMBER 6"/>
    <property type="match status" value="1"/>
</dbReference>
<dbReference type="InterPro" id="IPR027417">
    <property type="entry name" value="P-loop_NTPase"/>
</dbReference>
<proteinExistence type="inferred from homology"/>
<feature type="domain" description="ABC transporter" evidence="12">
    <location>
        <begin position="331"/>
        <end position="565"/>
    </location>
</feature>
<feature type="transmembrane region" description="Helical" evidence="11">
    <location>
        <begin position="20"/>
        <end position="41"/>
    </location>
</feature>
<evidence type="ECO:0000256" key="5">
    <source>
        <dbReference type="ARBA" id="ARBA00022692"/>
    </source>
</evidence>
<dbReference type="GO" id="GO:0140359">
    <property type="term" value="F:ABC-type transporter activity"/>
    <property type="evidence" value="ECO:0007669"/>
    <property type="project" value="InterPro"/>
</dbReference>
<keyword evidence="6" id="KW-0547">Nucleotide-binding</keyword>
<comment type="subcellular location">
    <subcellularLocation>
        <location evidence="1">Cell inner membrane</location>
        <topology evidence="1">Multi-pass membrane protein</topology>
    </subcellularLocation>
</comment>
<feature type="domain" description="ABC transmembrane type-1" evidence="13">
    <location>
        <begin position="21"/>
        <end position="299"/>
    </location>
</feature>
<feature type="transmembrane region" description="Helical" evidence="11">
    <location>
        <begin position="241"/>
        <end position="264"/>
    </location>
</feature>
<dbReference type="FunFam" id="3.40.50.300:FF:000221">
    <property type="entry name" value="Multidrug ABC transporter ATP-binding protein"/>
    <property type="match status" value="1"/>
</dbReference>
<dbReference type="GO" id="GO:0016887">
    <property type="term" value="F:ATP hydrolysis activity"/>
    <property type="evidence" value="ECO:0007669"/>
    <property type="project" value="InterPro"/>
</dbReference>
<dbReference type="InterPro" id="IPR039421">
    <property type="entry name" value="Type_1_exporter"/>
</dbReference>
<evidence type="ECO:0000259" key="13">
    <source>
        <dbReference type="PROSITE" id="PS50929"/>
    </source>
</evidence>
<feature type="transmembrane region" description="Helical" evidence="11">
    <location>
        <begin position="53"/>
        <end position="72"/>
    </location>
</feature>
<dbReference type="PROSITE" id="PS50893">
    <property type="entry name" value="ABC_TRANSPORTER_2"/>
    <property type="match status" value="1"/>
</dbReference>
<keyword evidence="5 11" id="KW-0812">Transmembrane</keyword>
<evidence type="ECO:0000313" key="14">
    <source>
        <dbReference type="EMBL" id="NYI93364.1"/>
    </source>
</evidence>
<dbReference type="InterPro" id="IPR011527">
    <property type="entry name" value="ABC1_TM_dom"/>
</dbReference>
<accession>A0A853BF41</accession>
<dbReference type="Pfam" id="PF00664">
    <property type="entry name" value="ABC_membrane"/>
    <property type="match status" value="1"/>
</dbReference>
<dbReference type="PROSITE" id="PS50929">
    <property type="entry name" value="ABC_TM1F"/>
    <property type="match status" value="1"/>
</dbReference>
<evidence type="ECO:0000256" key="9">
    <source>
        <dbReference type="ARBA" id="ARBA00023136"/>
    </source>
</evidence>
<evidence type="ECO:0000256" key="1">
    <source>
        <dbReference type="ARBA" id="ARBA00004429"/>
    </source>
</evidence>
<evidence type="ECO:0000313" key="15">
    <source>
        <dbReference type="Proteomes" id="UP000549616"/>
    </source>
</evidence>
<dbReference type="SMART" id="SM00382">
    <property type="entry name" value="AAA"/>
    <property type="match status" value="1"/>
</dbReference>
<comment type="similarity">
    <text evidence="10">Belongs to the ABC transporter superfamily. Siderophore-Fe(3+) uptake transporter (SIUT) (TC 3.A.1.21) family.</text>
</comment>
<name>A0A853BF41_9PSEU</name>
<sequence length="580" mass="62438">MIRHLSRILGPAHRRELRVYLAWLVAYAVLEGIAMAFLVPVLRALLVGDTGGALRWSGALAAAVVVTCVARYQQAMKGFALALVTLETLHERLGDHVARLPLGWFSSEKVGRLSRSATNGTFMVTNVFAHMLTPVVSGVLTPATVAVAMLVLDWRLGLVALVVSPLLYLTYRWSSTWVGRAEEQKDAASATAGSRVVEFARTQPTLRAFGRGVSGYRPLDEAIEAQKVAGGRMLAETMPKLLANGLVIQLAFAALVAVGVVLVLNSAIDPVSLVALLALAARFVGPLTEAAGHSGMLRMAGNDLRRLAAIFDEEPLPEKAESAPLSRPGQLELESVTFGYRPGEPVLADVSLTVAPHTMTAVVGPSGSGKTTITRLLMRFFDVDAGVVRVGGVDVRDLSTEDLMRQLSVVLQDVYLFDDTLEGNIRVGRADATDEEVREAARLAGVDEIVARLPLGWRTPVGEGGTALSGGERQRVSVARALVKRAPIVLLDEATAALDPENERYVREALRTLMRTSTLLVIAHQLPTVVAADQIVVLDGGRVAERGTHEDLLAAGGRYAEFWRERSRSQGWRLVPEQGR</sequence>
<feature type="transmembrane region" description="Helical" evidence="11">
    <location>
        <begin position="154"/>
        <end position="171"/>
    </location>
</feature>
<dbReference type="Gene3D" id="3.40.50.300">
    <property type="entry name" value="P-loop containing nucleotide triphosphate hydrolases"/>
    <property type="match status" value="1"/>
</dbReference>
<dbReference type="SUPFAM" id="SSF52540">
    <property type="entry name" value="P-loop containing nucleoside triphosphate hydrolases"/>
    <property type="match status" value="1"/>
</dbReference>
<dbReference type="SUPFAM" id="SSF90123">
    <property type="entry name" value="ABC transporter transmembrane region"/>
    <property type="match status" value="1"/>
</dbReference>
<keyword evidence="9 11" id="KW-0472">Membrane</keyword>
<dbReference type="AlphaFoldDB" id="A0A853BF41"/>
<dbReference type="Proteomes" id="UP000549616">
    <property type="component" value="Unassembled WGS sequence"/>
</dbReference>
<keyword evidence="8 11" id="KW-1133">Transmembrane helix</keyword>
<evidence type="ECO:0000256" key="2">
    <source>
        <dbReference type="ARBA" id="ARBA00022448"/>
    </source>
</evidence>
<keyword evidence="4" id="KW-0997">Cell inner membrane</keyword>